<evidence type="ECO:0000313" key="8">
    <source>
        <dbReference type="Proteomes" id="UP000595140"/>
    </source>
</evidence>
<keyword evidence="5" id="KW-0539">Nucleus</keyword>
<sequence length="148" mass="15911">MYIHPKLKSTGKIFGALEDLDVKEGAKTKFYLNLLNLCESCGEKLLVFSQYVPPAIEVLGEVDREDQRVQSWEGDVRDHHGGLRVHGPGLGRGRVQLVPARLGFLRVDPGVRGGDFARRGVTGRGAGRAPQPVGHPTGGGPGVPARPD</sequence>
<keyword evidence="2" id="KW-0547">Nucleotide-binding</keyword>
<evidence type="ECO:0000256" key="4">
    <source>
        <dbReference type="ARBA" id="ARBA00022840"/>
    </source>
</evidence>
<dbReference type="Proteomes" id="UP000595140">
    <property type="component" value="Unassembled WGS sequence"/>
</dbReference>
<dbReference type="GO" id="GO:0005524">
    <property type="term" value="F:ATP binding"/>
    <property type="evidence" value="ECO:0007669"/>
    <property type="project" value="UniProtKB-KW"/>
</dbReference>
<keyword evidence="3" id="KW-0378">Hydrolase</keyword>
<protein>
    <submittedName>
        <fullName evidence="7">Uncharacterized protein</fullName>
    </submittedName>
</protein>
<reference evidence="7 8" key="1">
    <citation type="submission" date="2018-04" db="EMBL/GenBank/DDBJ databases">
        <authorList>
            <person name="Vogel A."/>
        </authorList>
    </citation>
    <scope>NUCLEOTIDE SEQUENCE [LARGE SCALE GENOMIC DNA]</scope>
</reference>
<dbReference type="GO" id="GO:0005634">
    <property type="term" value="C:nucleus"/>
    <property type="evidence" value="ECO:0007669"/>
    <property type="project" value="UniProtKB-SubCell"/>
</dbReference>
<evidence type="ECO:0000313" key="7">
    <source>
        <dbReference type="EMBL" id="VFQ94318.1"/>
    </source>
</evidence>
<dbReference type="PANTHER" id="PTHR45821:SF1">
    <property type="entry name" value="ATP-DEPENDENT HELICASE FAMILY PROTEIN-RELATED"/>
    <property type="match status" value="1"/>
</dbReference>
<comment type="subcellular location">
    <subcellularLocation>
        <location evidence="1">Nucleus</location>
    </subcellularLocation>
</comment>
<feature type="region of interest" description="Disordered" evidence="6">
    <location>
        <begin position="116"/>
        <end position="148"/>
    </location>
</feature>
<dbReference type="AlphaFoldDB" id="A0A484N218"/>
<evidence type="ECO:0000256" key="6">
    <source>
        <dbReference type="SAM" id="MobiDB-lite"/>
    </source>
</evidence>
<dbReference type="GO" id="GO:0004386">
    <property type="term" value="F:helicase activity"/>
    <property type="evidence" value="ECO:0007669"/>
    <property type="project" value="UniProtKB-KW"/>
</dbReference>
<accession>A0A484N218</accession>
<keyword evidence="8" id="KW-1185">Reference proteome</keyword>
<dbReference type="PANTHER" id="PTHR45821">
    <property type="entry name" value="SNF2 DOMAIN-CONTAINING PROTEIN CLASSY 2-RELATED"/>
    <property type="match status" value="1"/>
</dbReference>
<dbReference type="EMBL" id="OOIL02005264">
    <property type="protein sequence ID" value="VFQ94318.1"/>
    <property type="molecule type" value="Genomic_DNA"/>
</dbReference>
<keyword evidence="3" id="KW-0347">Helicase</keyword>
<evidence type="ECO:0000256" key="3">
    <source>
        <dbReference type="ARBA" id="ARBA00022806"/>
    </source>
</evidence>
<evidence type="ECO:0000256" key="2">
    <source>
        <dbReference type="ARBA" id="ARBA00022741"/>
    </source>
</evidence>
<gene>
    <name evidence="7" type="ORF">CCAM_LOCUS36094</name>
</gene>
<dbReference type="InterPro" id="IPR044567">
    <property type="entry name" value="CLSY/DRD1"/>
</dbReference>
<keyword evidence="4" id="KW-0067">ATP-binding</keyword>
<name>A0A484N218_9ASTE</name>
<evidence type="ECO:0000256" key="5">
    <source>
        <dbReference type="ARBA" id="ARBA00023242"/>
    </source>
</evidence>
<organism evidence="7 8">
    <name type="scientific">Cuscuta campestris</name>
    <dbReference type="NCBI Taxonomy" id="132261"/>
    <lineage>
        <taxon>Eukaryota</taxon>
        <taxon>Viridiplantae</taxon>
        <taxon>Streptophyta</taxon>
        <taxon>Embryophyta</taxon>
        <taxon>Tracheophyta</taxon>
        <taxon>Spermatophyta</taxon>
        <taxon>Magnoliopsida</taxon>
        <taxon>eudicotyledons</taxon>
        <taxon>Gunneridae</taxon>
        <taxon>Pentapetalae</taxon>
        <taxon>asterids</taxon>
        <taxon>lamiids</taxon>
        <taxon>Solanales</taxon>
        <taxon>Convolvulaceae</taxon>
        <taxon>Cuscuteae</taxon>
        <taxon>Cuscuta</taxon>
        <taxon>Cuscuta subgen. Grammica</taxon>
        <taxon>Cuscuta sect. Cleistogrammica</taxon>
    </lineage>
</organism>
<dbReference type="GO" id="GO:0080188">
    <property type="term" value="P:gene silencing by siRNA-directed DNA methylation"/>
    <property type="evidence" value="ECO:0007669"/>
    <property type="project" value="InterPro"/>
</dbReference>
<evidence type="ECO:0000256" key="1">
    <source>
        <dbReference type="ARBA" id="ARBA00004123"/>
    </source>
</evidence>
<proteinExistence type="predicted"/>